<organism evidence="2 3">
    <name type="scientific">Nocardioides cavernae</name>
    <dbReference type="NCBI Taxonomy" id="1921566"/>
    <lineage>
        <taxon>Bacteria</taxon>
        <taxon>Bacillati</taxon>
        <taxon>Actinomycetota</taxon>
        <taxon>Actinomycetes</taxon>
        <taxon>Propionibacteriales</taxon>
        <taxon>Nocardioidaceae</taxon>
        <taxon>Nocardioides</taxon>
    </lineage>
</organism>
<protein>
    <submittedName>
        <fullName evidence="2">Uncharacterized protein</fullName>
    </submittedName>
</protein>
<feature type="region of interest" description="Disordered" evidence="1">
    <location>
        <begin position="36"/>
        <end position="69"/>
    </location>
</feature>
<gene>
    <name evidence="2" type="ORF">F4692_003694</name>
</gene>
<dbReference type="RefSeq" id="WP_179621188.1">
    <property type="nucleotide sequence ID" value="NZ_JACCBW010000005.1"/>
</dbReference>
<dbReference type="Proteomes" id="UP000549911">
    <property type="component" value="Unassembled WGS sequence"/>
</dbReference>
<keyword evidence="3" id="KW-1185">Reference proteome</keyword>
<reference evidence="2 3" key="2">
    <citation type="submission" date="2020-08" db="EMBL/GenBank/DDBJ databases">
        <title>The Agave Microbiome: Exploring the role of microbial communities in plant adaptations to desert environments.</title>
        <authorList>
            <person name="Partida-Martinez L.P."/>
        </authorList>
    </citation>
    <scope>NUCLEOTIDE SEQUENCE [LARGE SCALE GENOMIC DNA]</scope>
    <source>
        <strain evidence="2 3">AT2.17</strain>
    </source>
</reference>
<feature type="compositionally biased region" description="Basic and acidic residues" evidence="1">
    <location>
        <begin position="36"/>
        <end position="48"/>
    </location>
</feature>
<dbReference type="AlphaFoldDB" id="A0A7Y9H759"/>
<name>A0A7Y9H759_9ACTN</name>
<dbReference type="EMBL" id="JACCBW010000005">
    <property type="protein sequence ID" value="NYE38544.1"/>
    <property type="molecule type" value="Genomic_DNA"/>
</dbReference>
<evidence type="ECO:0000256" key="1">
    <source>
        <dbReference type="SAM" id="MobiDB-lite"/>
    </source>
</evidence>
<evidence type="ECO:0000313" key="3">
    <source>
        <dbReference type="Proteomes" id="UP000549911"/>
    </source>
</evidence>
<sequence length="147" mass="15677">MRRRMLLVGLWAGTTVLAVLVGVFAVSTVGATIRDRGPVGDEVARDTSIDPSGPASVPSPEGPTVGDAISGEWGSFDVECRDTWAYGVGVRPDKAAGWRVVSWEKGPDDDVDAVFSDGRNSVDLEVFCNRGRPTLAELERNTLGEDD</sequence>
<proteinExistence type="predicted"/>
<comment type="caution">
    <text evidence="2">The sequence shown here is derived from an EMBL/GenBank/DDBJ whole genome shotgun (WGS) entry which is preliminary data.</text>
</comment>
<evidence type="ECO:0000313" key="2">
    <source>
        <dbReference type="EMBL" id="NYE38544.1"/>
    </source>
</evidence>
<reference evidence="2 3" key="1">
    <citation type="submission" date="2020-07" db="EMBL/GenBank/DDBJ databases">
        <authorList>
            <person name="Partida-Martinez L."/>
            <person name="Huntemann M."/>
            <person name="Clum A."/>
            <person name="Wang J."/>
            <person name="Palaniappan K."/>
            <person name="Ritter S."/>
            <person name="Chen I.-M."/>
            <person name="Stamatis D."/>
            <person name="Reddy T."/>
            <person name="O'Malley R."/>
            <person name="Daum C."/>
            <person name="Shapiro N."/>
            <person name="Ivanova N."/>
            <person name="Kyrpides N."/>
            <person name="Woyke T."/>
        </authorList>
    </citation>
    <scope>NUCLEOTIDE SEQUENCE [LARGE SCALE GENOMIC DNA]</scope>
    <source>
        <strain evidence="2 3">AT2.17</strain>
    </source>
</reference>
<accession>A0A7Y9H759</accession>